<dbReference type="Proteomes" id="UP000816034">
    <property type="component" value="Unassembled WGS sequence"/>
</dbReference>
<dbReference type="SUPFAM" id="SSF81383">
    <property type="entry name" value="F-box domain"/>
    <property type="match status" value="1"/>
</dbReference>
<reference evidence="1 2" key="1">
    <citation type="journal article" date="2018" name="BMC Genomics">
        <title>The genome of Naegleria lovaniensis, the basis for a comparative approach to unravel pathogenicity factors of the human pathogenic amoeba N. fowleri.</title>
        <authorList>
            <person name="Liechti N."/>
            <person name="Schurch N."/>
            <person name="Bruggmann R."/>
            <person name="Wittwer M."/>
        </authorList>
    </citation>
    <scope>NUCLEOTIDE SEQUENCE [LARGE SCALE GENOMIC DNA]</scope>
    <source>
        <strain evidence="1 2">ATCC 30569</strain>
    </source>
</reference>
<dbReference type="AlphaFoldDB" id="A0AA88KDY7"/>
<accession>A0AA88KDY7</accession>
<evidence type="ECO:0000313" key="1">
    <source>
        <dbReference type="EMBL" id="KAG2373339.1"/>
    </source>
</evidence>
<gene>
    <name evidence="1" type="ORF">C9374_012205</name>
</gene>
<proteinExistence type="predicted"/>
<evidence type="ECO:0000313" key="2">
    <source>
        <dbReference type="Proteomes" id="UP000816034"/>
    </source>
</evidence>
<keyword evidence="2" id="KW-1185">Reference proteome</keyword>
<dbReference type="GeneID" id="68104659"/>
<sequence>MNGLPEDLIFSIMLFCEDLKSVSQLLLLNRHWLSVARYEALWRMRFAFHLKKQIRDRQAEMNVPSSKKKGLAALIQKLKGQMKTHVEEAEQMYMREKIVSQKSSDHDDENSDDEPKKVFSGVDFYCGFRFYTIFKQEVHGKLVGQITFKLHELMGEKFQANTYKVVLNDTNDYVLVEKSPFCQKWKQFCEYAHSHLKPFSKDHFDQEYQLQKSCSVSFMTHFQKDHSSAYSEVVSILRKFRQDTSLDPKQRLDAMNDLLVQPVLELISSDKYRFPIHAFRIFNSALELNSMTLMRALMKEIEMDMVRPQHEKYFLSYPQDVEMMDYVKSQIITFLKFGYYQPEEIREILSFWIKMYPSLIRKQRIRKTFHMQRRVLLLTLIY</sequence>
<dbReference type="EMBL" id="PYSW02000056">
    <property type="protein sequence ID" value="KAG2373339.1"/>
    <property type="molecule type" value="Genomic_DNA"/>
</dbReference>
<evidence type="ECO:0008006" key="3">
    <source>
        <dbReference type="Google" id="ProtNLM"/>
    </source>
</evidence>
<dbReference type="RefSeq" id="XP_044542513.1">
    <property type="nucleotide sequence ID" value="XM_044687946.1"/>
</dbReference>
<protein>
    <recommendedName>
        <fullName evidence="3">F-box domain-containing protein</fullName>
    </recommendedName>
</protein>
<name>A0AA88KDY7_NAELO</name>
<organism evidence="1 2">
    <name type="scientific">Naegleria lovaniensis</name>
    <name type="common">Amoeba</name>
    <dbReference type="NCBI Taxonomy" id="51637"/>
    <lineage>
        <taxon>Eukaryota</taxon>
        <taxon>Discoba</taxon>
        <taxon>Heterolobosea</taxon>
        <taxon>Tetramitia</taxon>
        <taxon>Eutetramitia</taxon>
        <taxon>Vahlkampfiidae</taxon>
        <taxon>Naegleria</taxon>
    </lineage>
</organism>
<comment type="caution">
    <text evidence="1">The sequence shown here is derived from an EMBL/GenBank/DDBJ whole genome shotgun (WGS) entry which is preliminary data.</text>
</comment>
<dbReference type="InterPro" id="IPR036047">
    <property type="entry name" value="F-box-like_dom_sf"/>
</dbReference>